<keyword evidence="12" id="KW-1185">Reference proteome</keyword>
<evidence type="ECO:0000256" key="1">
    <source>
        <dbReference type="ARBA" id="ARBA00012493"/>
    </source>
</evidence>
<dbReference type="InterPro" id="IPR041588">
    <property type="entry name" value="Integrase_H2C2"/>
</dbReference>
<dbReference type="PANTHER" id="PTHR37984:SF15">
    <property type="entry name" value="INTEGRASE CATALYTIC DOMAIN-CONTAINING PROTEIN"/>
    <property type="match status" value="1"/>
</dbReference>
<dbReference type="Gene3D" id="3.10.20.370">
    <property type="match status" value="1"/>
</dbReference>
<dbReference type="SUPFAM" id="SSF56672">
    <property type="entry name" value="DNA/RNA polymerases"/>
    <property type="match status" value="1"/>
</dbReference>
<keyword evidence="4" id="KW-0540">Nuclease</keyword>
<feature type="compositionally biased region" description="Polar residues" evidence="8">
    <location>
        <begin position="1547"/>
        <end position="1573"/>
    </location>
</feature>
<comment type="caution">
    <text evidence="11">The sequence shown here is derived from an EMBL/GenBank/DDBJ whole genome shotgun (WGS) entry which is preliminary data.</text>
</comment>
<dbReference type="GO" id="GO:0003964">
    <property type="term" value="F:RNA-directed DNA polymerase activity"/>
    <property type="evidence" value="ECO:0007669"/>
    <property type="project" value="UniProtKB-KW"/>
</dbReference>
<keyword evidence="9" id="KW-0812">Transmembrane</keyword>
<sequence length="1933" mass="217039">MLTNAPILGHFNPALELVLETDASTFGLGAVLSQMSDGRPEVLAYASRTLKAAERNYSACELELTAVVWAITEKFHSYVGGSKLFKVVTDHNALVGLLKLKNPKGRLARWVELLRPYHMEVLYRPGRENSVPDFLSRYPYDDDDVPTNQVLSGGLTVKSTSNIQQMQEDDVFCRGILRVLRGPTNSPTYRNKILFFIVKGNLLYRMVIRDGRRWFLLVVPQSLQKDLIQSAHDDSGHQGIARTYARLHDKYFWKGCLNQVVDYVSSCEACQMKKNPPVKPGGFLQPIPVAGPFHAVGIDYMGPMVTSKRGNKFLLVATCLLTRWVETRAVKAQTSAAAAAFFVEQIALRHGAPAVLVSDRGTPFIGSLMQQILKLLGTSHTTTTAYNPRANGLTERTNGTIAVALSHYVSSDHRDWDCMVPHVTWYLNTCKQETTKFSPFELVYGRVPVFPIDVALGNEGLEQMADLDEYAEATQEWLAKAREIVQERVNATHDKEAPYFNAKHREVFFSVGDLVLLWSPPKLRERELKGKKQERNQESVVHVKRLKPFILRYDDDAPMPVETDGQGDGNVHFADEPNDVANEPIEPSFFENSDPLLFDMIENSEAREIKLTSELVKSDEDVEEEDEMTLRSAVLRYRPADIFFAANPETQLLFSVDRPSNHHDPLNLVTSREPTTLTTVMFRPPAHLRDQHPFYMSNPTTANTITDTDDQQATDAAPNLRTRLAAVVGKSSANGILANMFPTFYAERPLYSAIHHIAQVMGDDCATLTETAVTMYLLLEGLTSEFLTSLHNQHCACSSTFSPASLSKDGLGLTYRLGTDDRTCQAAIEGMDGVQQCSVLAQRFAVFTGQTAGATYFCTQHHTDALKHLRCPCGVFASSADMAIFEFCAEGHLQHTTHLFCECGIFRPDDHTLATCPKGHSLELRQEDRCLHYVCNLPDKGFHLAEKLARERNLFYNRMWNPPVPRRPYINFTKFSPETGEVLFRIEVNLQRSFAIETFFLTLWEHDPETNFHLPAHKEALELFLEAIPLVTTVMTVCKVIGHGDTRRSCRSLLFKAVLPFIEPLFVRDLQGTTPILLSTVRMEDFDRHFVCDCCTNHAPHQFTDLGTVLSSRTALMNDPDHHFLCQIQIGPGVTCREPVERSSLFHKSTRINVCPIHFDRYIRHQFCVCDEDIFVDLGSRRSTNNPTERCLSHHLYHRSCAVNGGCPHRPCSDLRKISGKKNQLSYLPLSEFSVRQKPRLTTTSRTTAAPYRRQLFKSPRPPTKSVMWALLLLLVGSAAAFTMEACDCRSPAYVGVLNLGHQSRCSLPAQDLVSVRVRYQLYSQHSQRKQFPSHVCRQFIKGEQMVTFLLGGYDTTPIHRTILMSAEECWKLIETKRCGLNNMVKEGTSWVYLESPHPEWKYYSTIKAETLNCFIERVTLETECEDCEVHTVTGPISNSTTFGHAILAQGTYVWSRSKPTYFPDQRPSNRCKYHLVASGNGELRNTSTFQVARLRDPKSQIDFIINFGNVTNLCPNDGIRGTEVIGHSDLYMSYVVRKHQAPRQIPSFQSSQATVAPRTPASNDNGNSWNSTLPRASGLESERYLSLHLQYVTDLLTHQERQISAELNHLACLADNSRLNQLVDLSTTSGVLAGRALDQPHCTSVRSYGESAVLHLCQTVPVTFSSVTTNCGPQPTVTLENGKPHQFRNGTWVFMRPTQSATNHHLRVNVSRMIDRTDAFLHLTAIDRPMDLLAELSNMVRQTDDVTGYDAMSAATTVGKHRANTAETSQAVDVLKYAVAGISSFLALFGLGFLLLKCGVGLFLVNFLCKCCRSTNRRSPTRPPTDYPGSVSNTALPPTVLYTNPVFRPQIEFCPSPPSRPPSSILSSFRRTKSADTRTGPLSTVVEFDAAEEDVHLPPHLCEEPKLVKRKPRRSRRGTHSSSPDRVHELSF</sequence>
<evidence type="ECO:0000313" key="11">
    <source>
        <dbReference type="EMBL" id="OWA55258.1"/>
    </source>
</evidence>
<dbReference type="GO" id="GO:0016787">
    <property type="term" value="F:hydrolase activity"/>
    <property type="evidence" value="ECO:0007669"/>
    <property type="project" value="UniProtKB-KW"/>
</dbReference>
<dbReference type="InterPro" id="IPR041373">
    <property type="entry name" value="RT_RNaseH"/>
</dbReference>
<dbReference type="InterPro" id="IPR043502">
    <property type="entry name" value="DNA/RNA_pol_sf"/>
</dbReference>
<evidence type="ECO:0000256" key="8">
    <source>
        <dbReference type="SAM" id="MobiDB-lite"/>
    </source>
</evidence>
<feature type="region of interest" description="Disordered" evidence="8">
    <location>
        <begin position="1546"/>
        <end position="1573"/>
    </location>
</feature>
<evidence type="ECO:0000256" key="7">
    <source>
        <dbReference type="ARBA" id="ARBA00022918"/>
    </source>
</evidence>
<evidence type="ECO:0000256" key="5">
    <source>
        <dbReference type="ARBA" id="ARBA00022759"/>
    </source>
</evidence>
<dbReference type="GO" id="GO:0015074">
    <property type="term" value="P:DNA integration"/>
    <property type="evidence" value="ECO:0007669"/>
    <property type="project" value="InterPro"/>
</dbReference>
<dbReference type="InterPro" id="IPR012337">
    <property type="entry name" value="RNaseH-like_sf"/>
</dbReference>
<dbReference type="InterPro" id="IPR050951">
    <property type="entry name" value="Retrovirus_Pol_polyprotein"/>
</dbReference>
<dbReference type="GO" id="GO:0042575">
    <property type="term" value="C:DNA polymerase complex"/>
    <property type="evidence" value="ECO:0007669"/>
    <property type="project" value="UniProtKB-ARBA"/>
</dbReference>
<dbReference type="EMBL" id="MTYJ01000607">
    <property type="protein sequence ID" value="OWA55258.1"/>
    <property type="molecule type" value="Genomic_DNA"/>
</dbReference>
<dbReference type="Gene3D" id="3.30.420.10">
    <property type="entry name" value="Ribonuclease H-like superfamily/Ribonuclease H"/>
    <property type="match status" value="1"/>
</dbReference>
<dbReference type="Gene3D" id="1.10.340.70">
    <property type="match status" value="1"/>
</dbReference>
<dbReference type="PANTHER" id="PTHR37984">
    <property type="entry name" value="PROTEIN CBG26694"/>
    <property type="match status" value="1"/>
</dbReference>
<feature type="compositionally biased region" description="Basic and acidic residues" evidence="8">
    <location>
        <begin position="1924"/>
        <end position="1933"/>
    </location>
</feature>
<reference evidence="12" key="1">
    <citation type="submission" date="2017-01" db="EMBL/GenBank/DDBJ databases">
        <title>Comparative genomics of anhydrobiosis in the tardigrade Hypsibius dujardini.</title>
        <authorList>
            <person name="Yoshida Y."/>
            <person name="Koutsovoulos G."/>
            <person name="Laetsch D."/>
            <person name="Stevens L."/>
            <person name="Kumar S."/>
            <person name="Horikawa D."/>
            <person name="Ishino K."/>
            <person name="Komine S."/>
            <person name="Tomita M."/>
            <person name="Blaxter M."/>
            <person name="Arakawa K."/>
        </authorList>
    </citation>
    <scope>NUCLEOTIDE SEQUENCE [LARGE SCALE GENOMIC DNA]</scope>
    <source>
        <strain evidence="12">Z151</strain>
    </source>
</reference>
<dbReference type="Pfam" id="PF00665">
    <property type="entry name" value="rve"/>
    <property type="match status" value="1"/>
</dbReference>
<keyword evidence="3" id="KW-0548">Nucleotidyltransferase</keyword>
<dbReference type="FunFam" id="3.10.20.370:FF:000001">
    <property type="entry name" value="Retrovirus-related Pol polyprotein from transposon 17.6-like protein"/>
    <property type="match status" value="1"/>
</dbReference>
<evidence type="ECO:0000256" key="3">
    <source>
        <dbReference type="ARBA" id="ARBA00022695"/>
    </source>
</evidence>
<evidence type="ECO:0000313" key="12">
    <source>
        <dbReference type="Proteomes" id="UP000192578"/>
    </source>
</evidence>
<evidence type="ECO:0000256" key="6">
    <source>
        <dbReference type="ARBA" id="ARBA00022801"/>
    </source>
</evidence>
<evidence type="ECO:0000259" key="10">
    <source>
        <dbReference type="PROSITE" id="PS50994"/>
    </source>
</evidence>
<proteinExistence type="predicted"/>
<dbReference type="GO" id="GO:0003676">
    <property type="term" value="F:nucleic acid binding"/>
    <property type="evidence" value="ECO:0007669"/>
    <property type="project" value="InterPro"/>
</dbReference>
<keyword evidence="9" id="KW-1133">Transmembrane helix</keyword>
<dbReference type="EC" id="2.7.7.49" evidence="1"/>
<evidence type="ECO:0000256" key="4">
    <source>
        <dbReference type="ARBA" id="ARBA00022722"/>
    </source>
</evidence>
<keyword evidence="6" id="KW-0378">Hydrolase</keyword>
<feature type="region of interest" description="Disordered" evidence="8">
    <location>
        <begin position="1903"/>
        <end position="1933"/>
    </location>
</feature>
<dbReference type="Proteomes" id="UP000192578">
    <property type="component" value="Unassembled WGS sequence"/>
</dbReference>
<feature type="compositionally biased region" description="Basic residues" evidence="8">
    <location>
        <begin position="1909"/>
        <end position="1920"/>
    </location>
</feature>
<dbReference type="Pfam" id="PF17921">
    <property type="entry name" value="Integrase_H2C2"/>
    <property type="match status" value="1"/>
</dbReference>
<feature type="domain" description="Integrase catalytic" evidence="10">
    <location>
        <begin position="284"/>
        <end position="447"/>
    </location>
</feature>
<dbReference type="InterPro" id="IPR001584">
    <property type="entry name" value="Integrase_cat-core"/>
</dbReference>
<keyword evidence="2" id="KW-0808">Transferase</keyword>
<dbReference type="InterPro" id="IPR036397">
    <property type="entry name" value="RNaseH_sf"/>
</dbReference>
<keyword evidence="7" id="KW-0695">RNA-directed DNA polymerase</keyword>
<keyword evidence="5" id="KW-0255">Endonuclease</keyword>
<dbReference type="FunFam" id="3.30.420.10:FF:000032">
    <property type="entry name" value="Retrovirus-related Pol polyprotein from transposon 297-like Protein"/>
    <property type="match status" value="1"/>
</dbReference>
<feature type="region of interest" description="Disordered" evidence="8">
    <location>
        <begin position="1856"/>
        <end position="1881"/>
    </location>
</feature>
<feature type="transmembrane region" description="Helical" evidence="9">
    <location>
        <begin position="1786"/>
        <end position="1810"/>
    </location>
</feature>
<organism evidence="11 12">
    <name type="scientific">Hypsibius exemplaris</name>
    <name type="common">Freshwater tardigrade</name>
    <dbReference type="NCBI Taxonomy" id="2072580"/>
    <lineage>
        <taxon>Eukaryota</taxon>
        <taxon>Metazoa</taxon>
        <taxon>Ecdysozoa</taxon>
        <taxon>Tardigrada</taxon>
        <taxon>Eutardigrada</taxon>
        <taxon>Parachela</taxon>
        <taxon>Hypsibioidea</taxon>
        <taxon>Hypsibiidae</taxon>
        <taxon>Hypsibius</taxon>
    </lineage>
</organism>
<evidence type="ECO:0000256" key="2">
    <source>
        <dbReference type="ARBA" id="ARBA00022679"/>
    </source>
</evidence>
<dbReference type="OrthoDB" id="775972at2759"/>
<dbReference type="FunFam" id="1.10.340.70:FF:000001">
    <property type="entry name" value="Retrovirus-related Pol polyprotein from transposon gypsy-like Protein"/>
    <property type="match status" value="1"/>
</dbReference>
<protein>
    <recommendedName>
        <fullName evidence="1">RNA-directed DNA polymerase</fullName>
        <ecNumber evidence="1">2.7.7.49</ecNumber>
    </recommendedName>
</protein>
<dbReference type="PROSITE" id="PS50994">
    <property type="entry name" value="INTEGRASE"/>
    <property type="match status" value="1"/>
</dbReference>
<evidence type="ECO:0000256" key="9">
    <source>
        <dbReference type="SAM" id="Phobius"/>
    </source>
</evidence>
<accession>A0A9X6NLU6</accession>
<keyword evidence="9" id="KW-0472">Membrane</keyword>
<dbReference type="GO" id="GO:0004519">
    <property type="term" value="F:endonuclease activity"/>
    <property type="evidence" value="ECO:0007669"/>
    <property type="project" value="UniProtKB-KW"/>
</dbReference>
<gene>
    <name evidence="11" type="ORF">BV898_19644</name>
</gene>
<name>A0A9X6NLU6_HYPEX</name>
<dbReference type="CDD" id="cd09274">
    <property type="entry name" value="RNase_HI_RT_Ty3"/>
    <property type="match status" value="1"/>
</dbReference>
<dbReference type="SUPFAM" id="SSF53098">
    <property type="entry name" value="Ribonuclease H-like"/>
    <property type="match status" value="1"/>
</dbReference>
<dbReference type="Pfam" id="PF17917">
    <property type="entry name" value="RT_RNaseH"/>
    <property type="match status" value="1"/>
</dbReference>